<comment type="caution">
    <text evidence="2">The sequence shown here is derived from an EMBL/GenBank/DDBJ whole genome shotgun (WGS) entry which is preliminary data.</text>
</comment>
<proteinExistence type="predicted"/>
<feature type="transmembrane region" description="Helical" evidence="1">
    <location>
        <begin position="7"/>
        <end position="24"/>
    </location>
</feature>
<dbReference type="EMBL" id="FSQZ01000001">
    <property type="protein sequence ID" value="SIN65286.1"/>
    <property type="molecule type" value="Genomic_DNA"/>
</dbReference>
<evidence type="ECO:0000256" key="1">
    <source>
        <dbReference type="SAM" id="Phobius"/>
    </source>
</evidence>
<keyword evidence="1" id="KW-0472">Membrane</keyword>
<protein>
    <submittedName>
        <fullName evidence="2">Uncharacterized protein</fullName>
    </submittedName>
</protein>
<sequence length="49" mass="5885">MSLRLTEYILLNLAFPLIMLYRWYPYPLFGKGIFKGQREEVLMICDLTN</sequence>
<gene>
    <name evidence="2" type="ORF">SAMN05444368_0740</name>
</gene>
<keyword evidence="1" id="KW-1133">Transmembrane helix</keyword>
<name>A0ABY1JC75_9BACT</name>
<organism evidence="2 3">
    <name type="scientific">Acetomicrobium flavidum</name>
    <dbReference type="NCBI Taxonomy" id="49896"/>
    <lineage>
        <taxon>Bacteria</taxon>
        <taxon>Thermotogati</taxon>
        <taxon>Synergistota</taxon>
        <taxon>Synergistia</taxon>
        <taxon>Synergistales</taxon>
        <taxon>Acetomicrobiaceae</taxon>
        <taxon>Acetomicrobium</taxon>
    </lineage>
</organism>
<dbReference type="Proteomes" id="UP000185093">
    <property type="component" value="Unassembled WGS sequence"/>
</dbReference>
<accession>A0ABY1JC75</accession>
<evidence type="ECO:0000313" key="3">
    <source>
        <dbReference type="Proteomes" id="UP000185093"/>
    </source>
</evidence>
<keyword evidence="3" id="KW-1185">Reference proteome</keyword>
<reference evidence="2 3" key="1">
    <citation type="submission" date="2016-11" db="EMBL/GenBank/DDBJ databases">
        <authorList>
            <person name="Varghese N."/>
            <person name="Submissions S."/>
        </authorList>
    </citation>
    <scope>NUCLEOTIDE SEQUENCE [LARGE SCALE GENOMIC DNA]</scope>
    <source>
        <strain evidence="2 3">DSM 20664</strain>
    </source>
</reference>
<evidence type="ECO:0000313" key="2">
    <source>
        <dbReference type="EMBL" id="SIN65286.1"/>
    </source>
</evidence>
<keyword evidence="1" id="KW-0812">Transmembrane</keyword>